<dbReference type="InterPro" id="IPR005181">
    <property type="entry name" value="SASA"/>
</dbReference>
<organism evidence="3 4">
    <name type="scientific">Durio zibethinus</name>
    <name type="common">Durian</name>
    <dbReference type="NCBI Taxonomy" id="66656"/>
    <lineage>
        <taxon>Eukaryota</taxon>
        <taxon>Viridiplantae</taxon>
        <taxon>Streptophyta</taxon>
        <taxon>Embryophyta</taxon>
        <taxon>Tracheophyta</taxon>
        <taxon>Spermatophyta</taxon>
        <taxon>Magnoliopsida</taxon>
        <taxon>eudicotyledons</taxon>
        <taxon>Gunneridae</taxon>
        <taxon>Pentapetalae</taxon>
        <taxon>rosids</taxon>
        <taxon>malvids</taxon>
        <taxon>Malvales</taxon>
        <taxon>Malvaceae</taxon>
        <taxon>Helicteroideae</taxon>
        <taxon>Durio</taxon>
    </lineage>
</organism>
<dbReference type="AlphaFoldDB" id="A0A6P6ANT3"/>
<keyword evidence="3" id="KW-1185">Reference proteome</keyword>
<dbReference type="GeneID" id="111311353"/>
<protein>
    <submittedName>
        <fullName evidence="4">Probable carbohydrate esterase At4g34215</fullName>
    </submittedName>
</protein>
<dbReference type="InterPro" id="IPR052940">
    <property type="entry name" value="Carb_Esterase_6"/>
</dbReference>
<gene>
    <name evidence="4" type="primary">LOC111311353</name>
</gene>
<dbReference type="GO" id="GO:0016787">
    <property type="term" value="F:hydrolase activity"/>
    <property type="evidence" value="ECO:0007669"/>
    <property type="project" value="UniProtKB-KW"/>
</dbReference>
<evidence type="ECO:0000313" key="3">
    <source>
        <dbReference type="Proteomes" id="UP000515121"/>
    </source>
</evidence>
<dbReference type="OrthoDB" id="42638at2759"/>
<dbReference type="Gene3D" id="3.40.50.1110">
    <property type="entry name" value="SGNH hydrolase"/>
    <property type="match status" value="2"/>
</dbReference>
<sequence length="203" mass="21631">MLVLAHSILVVGDSPAQDIFILAGQSKMAGRGGIANGKWDGIVPPECQPNPWILRLTANLTWEEARDPFHADIDVGRICGVGPGMAFANEILTHGSGIGGGGGTIRAILRYQGESDASTKENAETYKGKLEKLILDFRSDLNLPFSCINIQVALASGSGEFVETVRKAQMEMKLPNVKCVDAKGLALKADHLHLTTIPEAKVG</sequence>
<name>A0A6P6ANT3_DURZI</name>
<evidence type="ECO:0000259" key="2">
    <source>
        <dbReference type="Pfam" id="PF03629"/>
    </source>
</evidence>
<accession>A0A6P6ANT3</accession>
<dbReference type="RefSeq" id="XP_022766463.1">
    <property type="nucleotide sequence ID" value="XM_022910728.1"/>
</dbReference>
<feature type="domain" description="Sialate O-acetylesterase" evidence="2">
    <location>
        <begin position="17"/>
        <end position="94"/>
    </location>
</feature>
<dbReference type="SUPFAM" id="SSF52266">
    <property type="entry name" value="SGNH hydrolase"/>
    <property type="match status" value="1"/>
</dbReference>
<dbReference type="PANTHER" id="PTHR31988">
    <property type="entry name" value="ESTERASE, PUTATIVE (DUF303)-RELATED"/>
    <property type="match status" value="1"/>
</dbReference>
<dbReference type="PANTHER" id="PTHR31988:SF13">
    <property type="entry name" value="CARBOHYDRATE ESTERASE PLANT-LIKE PROTEIN"/>
    <property type="match status" value="1"/>
</dbReference>
<dbReference type="Proteomes" id="UP000515121">
    <property type="component" value="Unplaced"/>
</dbReference>
<dbReference type="InterPro" id="IPR036514">
    <property type="entry name" value="SGNH_hydro_sf"/>
</dbReference>
<dbReference type="KEGG" id="dzi:111311353"/>
<dbReference type="Pfam" id="PF03629">
    <property type="entry name" value="SASA"/>
    <property type="match status" value="2"/>
</dbReference>
<evidence type="ECO:0000313" key="4">
    <source>
        <dbReference type="RefSeq" id="XP_022766463.1"/>
    </source>
</evidence>
<evidence type="ECO:0000256" key="1">
    <source>
        <dbReference type="ARBA" id="ARBA00022801"/>
    </source>
</evidence>
<reference evidence="4" key="1">
    <citation type="submission" date="2025-08" db="UniProtKB">
        <authorList>
            <consortium name="RefSeq"/>
        </authorList>
    </citation>
    <scope>IDENTIFICATION</scope>
    <source>
        <tissue evidence="4">Fruit stalk</tissue>
    </source>
</reference>
<proteinExistence type="predicted"/>
<keyword evidence="1" id="KW-0378">Hydrolase</keyword>
<feature type="domain" description="Sialate O-acetylesterase" evidence="2">
    <location>
        <begin position="104"/>
        <end position="203"/>
    </location>
</feature>